<accession>A0AAD9IX63</accession>
<dbReference type="AlphaFoldDB" id="A0AAD9IX63"/>
<sequence>MYMLYHLCHMFIRTIMIYITAAFAIASGKKKHRCLIIAHLVLSIMGIIISFSFVGVSIYTFWLEVITRDDNVSFAIALVWFPFLSSCLSQSHGVVDCV</sequence>
<proteinExistence type="predicted"/>
<feature type="transmembrane region" description="Helical" evidence="1">
    <location>
        <begin position="6"/>
        <end position="25"/>
    </location>
</feature>
<dbReference type="Proteomes" id="UP001208570">
    <property type="component" value="Unassembled WGS sequence"/>
</dbReference>
<reference evidence="2" key="1">
    <citation type="journal article" date="2023" name="Mol. Biol. Evol.">
        <title>Third-Generation Sequencing Reveals the Adaptive Role of the Epigenome in Three Deep-Sea Polychaetes.</title>
        <authorList>
            <person name="Perez M."/>
            <person name="Aroh O."/>
            <person name="Sun Y."/>
            <person name="Lan Y."/>
            <person name="Juniper S.K."/>
            <person name="Young C.R."/>
            <person name="Angers B."/>
            <person name="Qian P.Y."/>
        </authorList>
    </citation>
    <scope>NUCLEOTIDE SEQUENCE</scope>
    <source>
        <strain evidence="2">P08H-3</strain>
    </source>
</reference>
<comment type="caution">
    <text evidence="2">The sequence shown here is derived from an EMBL/GenBank/DDBJ whole genome shotgun (WGS) entry which is preliminary data.</text>
</comment>
<keyword evidence="3" id="KW-1185">Reference proteome</keyword>
<name>A0AAD9IX63_9ANNE</name>
<feature type="transmembrane region" description="Helical" evidence="1">
    <location>
        <begin position="74"/>
        <end position="95"/>
    </location>
</feature>
<protein>
    <submittedName>
        <fullName evidence="2">Uncharacterized protein</fullName>
    </submittedName>
</protein>
<keyword evidence="1" id="KW-1133">Transmembrane helix</keyword>
<keyword evidence="1" id="KW-0812">Transmembrane</keyword>
<organism evidence="2 3">
    <name type="scientific">Paralvinella palmiformis</name>
    <dbReference type="NCBI Taxonomy" id="53620"/>
    <lineage>
        <taxon>Eukaryota</taxon>
        <taxon>Metazoa</taxon>
        <taxon>Spiralia</taxon>
        <taxon>Lophotrochozoa</taxon>
        <taxon>Annelida</taxon>
        <taxon>Polychaeta</taxon>
        <taxon>Sedentaria</taxon>
        <taxon>Canalipalpata</taxon>
        <taxon>Terebellida</taxon>
        <taxon>Terebelliformia</taxon>
        <taxon>Alvinellidae</taxon>
        <taxon>Paralvinella</taxon>
    </lineage>
</organism>
<gene>
    <name evidence="2" type="ORF">LSH36_970g00088</name>
</gene>
<dbReference type="EMBL" id="JAODUP010000970">
    <property type="protein sequence ID" value="KAK2142324.1"/>
    <property type="molecule type" value="Genomic_DNA"/>
</dbReference>
<keyword evidence="1" id="KW-0472">Membrane</keyword>
<evidence type="ECO:0000313" key="2">
    <source>
        <dbReference type="EMBL" id="KAK2142324.1"/>
    </source>
</evidence>
<feature type="transmembrane region" description="Helical" evidence="1">
    <location>
        <begin position="37"/>
        <end position="62"/>
    </location>
</feature>
<evidence type="ECO:0000313" key="3">
    <source>
        <dbReference type="Proteomes" id="UP001208570"/>
    </source>
</evidence>
<evidence type="ECO:0000256" key="1">
    <source>
        <dbReference type="SAM" id="Phobius"/>
    </source>
</evidence>